<dbReference type="GO" id="GO:0006355">
    <property type="term" value="P:regulation of DNA-templated transcription"/>
    <property type="evidence" value="ECO:0007669"/>
    <property type="project" value="InterPro"/>
</dbReference>
<dbReference type="SUPFAM" id="SSF46894">
    <property type="entry name" value="C-terminal effector domain of the bipartite response regulators"/>
    <property type="match status" value="1"/>
</dbReference>
<protein>
    <recommendedName>
        <fullName evidence="3">Bacterial regulatory protein, luxR family</fullName>
    </recommendedName>
</protein>
<dbReference type="RefSeq" id="WP_146453302.1">
    <property type="nucleotide sequence ID" value="NZ_SJPS01000023.1"/>
</dbReference>
<proteinExistence type="predicted"/>
<sequence length="166" mass="18624">MWNNAEVVALVDGQGFVRAISRNEEEAPIHDAIGHSLIEERVLEACKPAAREALDAALAGKEVRLEVGAIADDGHVFWSKVRLMPSPLPDLPVLLHTRRLPRSWDALSQREKDVIYALHEASMNPKRAAKQLGITLNTFNAHRRAISQKCDLRGVGEFWVFVERCR</sequence>
<name>A0A5C6C1S7_9BACT</name>
<dbReference type="EMBL" id="SJPS01000023">
    <property type="protein sequence ID" value="TWU17466.1"/>
    <property type="molecule type" value="Genomic_DNA"/>
</dbReference>
<dbReference type="GO" id="GO:0003677">
    <property type="term" value="F:DNA binding"/>
    <property type="evidence" value="ECO:0007669"/>
    <property type="project" value="InterPro"/>
</dbReference>
<gene>
    <name evidence="1" type="ORF">Pla144_51190</name>
</gene>
<comment type="caution">
    <text evidence="1">The sequence shown here is derived from an EMBL/GenBank/DDBJ whole genome shotgun (WGS) entry which is preliminary data.</text>
</comment>
<dbReference type="Proteomes" id="UP000318437">
    <property type="component" value="Unassembled WGS sequence"/>
</dbReference>
<accession>A0A5C6C1S7</accession>
<dbReference type="AlphaFoldDB" id="A0A5C6C1S7"/>
<keyword evidence="2" id="KW-1185">Reference proteome</keyword>
<dbReference type="InterPro" id="IPR036388">
    <property type="entry name" value="WH-like_DNA-bd_sf"/>
</dbReference>
<organism evidence="1 2">
    <name type="scientific">Bythopirellula polymerisocia</name>
    <dbReference type="NCBI Taxonomy" id="2528003"/>
    <lineage>
        <taxon>Bacteria</taxon>
        <taxon>Pseudomonadati</taxon>
        <taxon>Planctomycetota</taxon>
        <taxon>Planctomycetia</taxon>
        <taxon>Pirellulales</taxon>
        <taxon>Lacipirellulaceae</taxon>
        <taxon>Bythopirellula</taxon>
    </lineage>
</organism>
<dbReference type="OrthoDB" id="9797341at2"/>
<dbReference type="InterPro" id="IPR016032">
    <property type="entry name" value="Sig_transdc_resp-reg_C-effctor"/>
</dbReference>
<evidence type="ECO:0000313" key="2">
    <source>
        <dbReference type="Proteomes" id="UP000318437"/>
    </source>
</evidence>
<reference evidence="1 2" key="1">
    <citation type="submission" date="2019-02" db="EMBL/GenBank/DDBJ databases">
        <title>Deep-cultivation of Planctomycetes and their phenomic and genomic characterization uncovers novel biology.</title>
        <authorList>
            <person name="Wiegand S."/>
            <person name="Jogler M."/>
            <person name="Boedeker C."/>
            <person name="Pinto D."/>
            <person name="Vollmers J."/>
            <person name="Rivas-Marin E."/>
            <person name="Kohn T."/>
            <person name="Peeters S.H."/>
            <person name="Heuer A."/>
            <person name="Rast P."/>
            <person name="Oberbeckmann S."/>
            <person name="Bunk B."/>
            <person name="Jeske O."/>
            <person name="Meyerdierks A."/>
            <person name="Storesund J.E."/>
            <person name="Kallscheuer N."/>
            <person name="Luecker S."/>
            <person name="Lage O.M."/>
            <person name="Pohl T."/>
            <person name="Merkel B.J."/>
            <person name="Hornburger P."/>
            <person name="Mueller R.-W."/>
            <person name="Bruemmer F."/>
            <person name="Labrenz M."/>
            <person name="Spormann A.M."/>
            <person name="Op Den Camp H."/>
            <person name="Overmann J."/>
            <person name="Amann R."/>
            <person name="Jetten M.S.M."/>
            <person name="Mascher T."/>
            <person name="Medema M.H."/>
            <person name="Devos D.P."/>
            <person name="Kaster A.-K."/>
            <person name="Ovreas L."/>
            <person name="Rohde M."/>
            <person name="Galperin M.Y."/>
            <person name="Jogler C."/>
        </authorList>
    </citation>
    <scope>NUCLEOTIDE SEQUENCE [LARGE SCALE GENOMIC DNA]</scope>
    <source>
        <strain evidence="1 2">Pla144</strain>
    </source>
</reference>
<evidence type="ECO:0008006" key="3">
    <source>
        <dbReference type="Google" id="ProtNLM"/>
    </source>
</evidence>
<dbReference type="Gene3D" id="1.10.10.10">
    <property type="entry name" value="Winged helix-like DNA-binding domain superfamily/Winged helix DNA-binding domain"/>
    <property type="match status" value="1"/>
</dbReference>
<evidence type="ECO:0000313" key="1">
    <source>
        <dbReference type="EMBL" id="TWU17466.1"/>
    </source>
</evidence>